<evidence type="ECO:0000256" key="1">
    <source>
        <dbReference type="ARBA" id="ARBA00022691"/>
    </source>
</evidence>
<keyword evidence="2" id="KW-0479">Metal-binding</keyword>
<proteinExistence type="predicted"/>
<dbReference type="SFLD" id="SFLDS00029">
    <property type="entry name" value="Radical_SAM"/>
    <property type="match status" value="1"/>
</dbReference>
<name>A0A832XIF6_9ARCH</name>
<organism evidence="6 7">
    <name type="scientific">Candidatus Naiadarchaeum limnaeum</name>
    <dbReference type="NCBI Taxonomy" id="2756139"/>
    <lineage>
        <taxon>Archaea</taxon>
        <taxon>Candidatus Undinarchaeota</taxon>
        <taxon>Candidatus Undinarchaeia</taxon>
        <taxon>Candidatus Naiadarchaeales</taxon>
        <taxon>Candidatus Naiadarchaeaceae</taxon>
        <taxon>Candidatus Naiadarchaeum</taxon>
    </lineage>
</organism>
<keyword evidence="7" id="KW-1185">Reference proteome</keyword>
<evidence type="ECO:0000256" key="2">
    <source>
        <dbReference type="ARBA" id="ARBA00022723"/>
    </source>
</evidence>
<dbReference type="SUPFAM" id="SSF102114">
    <property type="entry name" value="Radical SAM enzymes"/>
    <property type="match status" value="1"/>
</dbReference>
<dbReference type="EMBL" id="DVAB01000034">
    <property type="protein sequence ID" value="HIK00711.1"/>
    <property type="molecule type" value="Genomic_DNA"/>
</dbReference>
<evidence type="ECO:0000256" key="4">
    <source>
        <dbReference type="ARBA" id="ARBA00023014"/>
    </source>
</evidence>
<dbReference type="NCBIfam" id="TIGR02495">
    <property type="entry name" value="NrdG2"/>
    <property type="match status" value="1"/>
</dbReference>
<reference evidence="6 7" key="1">
    <citation type="journal article" name="Nat. Commun.">
        <title>Undinarchaeota illuminate DPANN phylogeny and the impact of gene transfer on archaeal evolution.</title>
        <authorList>
            <person name="Dombrowski N."/>
            <person name="Williams T.A."/>
            <person name="Sun J."/>
            <person name="Woodcroft B.J."/>
            <person name="Lee J.H."/>
            <person name="Minh B.Q."/>
            <person name="Rinke C."/>
            <person name="Spang A."/>
        </authorList>
    </citation>
    <scope>NUCLEOTIDE SEQUENCE [LARGE SCALE GENOMIC DNA]</scope>
    <source>
        <strain evidence="6">MAG_bin1129</strain>
    </source>
</reference>
<dbReference type="InterPro" id="IPR012840">
    <property type="entry name" value="NrdG2"/>
</dbReference>
<dbReference type="GO" id="GO:0003824">
    <property type="term" value="F:catalytic activity"/>
    <property type="evidence" value="ECO:0007669"/>
    <property type="project" value="InterPro"/>
</dbReference>
<accession>A0A832XIF6</accession>
<comment type="caution">
    <text evidence="6">The sequence shown here is derived from an EMBL/GenBank/DDBJ whole genome shotgun (WGS) entry which is preliminary data.</text>
</comment>
<keyword evidence="3" id="KW-0408">Iron</keyword>
<dbReference type="PANTHER" id="PTHR11228">
    <property type="entry name" value="RADICAL SAM DOMAIN PROTEIN"/>
    <property type="match status" value="1"/>
</dbReference>
<dbReference type="SFLD" id="SFLDG01094">
    <property type="entry name" value="Uncharacterised_Radical_SAM_Su"/>
    <property type="match status" value="1"/>
</dbReference>
<feature type="domain" description="Radical SAM core" evidence="5">
    <location>
        <begin position="13"/>
        <end position="226"/>
    </location>
</feature>
<evidence type="ECO:0000256" key="3">
    <source>
        <dbReference type="ARBA" id="ARBA00023004"/>
    </source>
</evidence>
<dbReference type="InterPro" id="IPR058240">
    <property type="entry name" value="rSAM_sf"/>
</dbReference>
<dbReference type="SMART" id="SM00729">
    <property type="entry name" value="Elp3"/>
    <property type="match status" value="1"/>
</dbReference>
<protein>
    <submittedName>
        <fullName evidence="6">Anaerobic ribonucleoside-triphosphate reductase activating protein</fullName>
    </submittedName>
</protein>
<evidence type="ECO:0000259" key="5">
    <source>
        <dbReference type="PROSITE" id="PS51918"/>
    </source>
</evidence>
<evidence type="ECO:0000313" key="7">
    <source>
        <dbReference type="Proteomes" id="UP000646946"/>
    </source>
</evidence>
<dbReference type="Pfam" id="PF04055">
    <property type="entry name" value="Radical_SAM"/>
    <property type="match status" value="1"/>
</dbReference>
<dbReference type="AlphaFoldDB" id="A0A832XIF6"/>
<dbReference type="InterPro" id="IPR006638">
    <property type="entry name" value="Elp3/MiaA/NifB-like_rSAM"/>
</dbReference>
<gene>
    <name evidence="6" type="ORF">H1016_04175</name>
</gene>
<dbReference type="InterPro" id="IPR013785">
    <property type="entry name" value="Aldolase_TIM"/>
</dbReference>
<sequence>MLIKGLYRLSLIDFPNKIACILFLSGCNFRCPYCYNKALVLNEDIKGYSQEEIFDFLKSRIGLLDGVVISGGEPTLNRELPEFISRIKDLGFLVKLDTNGSNPEMLKQLTEKKLVNYIAMDLKAPLENYQSVCKTNIDIAKIKESLKIIADSGIEHELRATVLPALHTTEDIIEMAKTACSFGIKKFYLQQFSPKKSLLDADFEDAKPFSQQELEGIRTECLRYVDTEIRGKEK</sequence>
<dbReference type="CDD" id="cd01335">
    <property type="entry name" value="Radical_SAM"/>
    <property type="match status" value="1"/>
</dbReference>
<evidence type="ECO:0000313" key="6">
    <source>
        <dbReference type="EMBL" id="HIK00711.1"/>
    </source>
</evidence>
<dbReference type="GO" id="GO:0051536">
    <property type="term" value="F:iron-sulfur cluster binding"/>
    <property type="evidence" value="ECO:0007669"/>
    <property type="project" value="UniProtKB-KW"/>
</dbReference>
<dbReference type="Proteomes" id="UP000646946">
    <property type="component" value="Unassembled WGS sequence"/>
</dbReference>
<dbReference type="PROSITE" id="PS51918">
    <property type="entry name" value="RADICAL_SAM"/>
    <property type="match status" value="1"/>
</dbReference>
<dbReference type="InterPro" id="IPR050377">
    <property type="entry name" value="Radical_SAM_PqqE_MftC-like"/>
</dbReference>
<dbReference type="PANTHER" id="PTHR11228:SF27">
    <property type="entry name" value="GLYCYL-RADICAL ENZYME ACTIVATING ENZYME MJ1227-RELATED"/>
    <property type="match status" value="1"/>
</dbReference>
<keyword evidence="4" id="KW-0411">Iron-sulfur</keyword>
<keyword evidence="1" id="KW-0949">S-adenosyl-L-methionine</keyword>
<dbReference type="GO" id="GO:0046872">
    <property type="term" value="F:metal ion binding"/>
    <property type="evidence" value="ECO:0007669"/>
    <property type="project" value="UniProtKB-KW"/>
</dbReference>
<dbReference type="Gene3D" id="3.20.20.70">
    <property type="entry name" value="Aldolase class I"/>
    <property type="match status" value="1"/>
</dbReference>
<dbReference type="InterPro" id="IPR007197">
    <property type="entry name" value="rSAM"/>
</dbReference>
<dbReference type="SFLD" id="SFLDG01067">
    <property type="entry name" value="SPASM/twitch_domain_containing"/>
    <property type="match status" value="1"/>
</dbReference>